<evidence type="ECO:0000313" key="2">
    <source>
        <dbReference type="Proteomes" id="UP000585474"/>
    </source>
</evidence>
<keyword evidence="2" id="KW-1185">Reference proteome</keyword>
<accession>A0A7J0DIV0</accession>
<protein>
    <submittedName>
        <fullName evidence="1">Uncharacterized protein</fullName>
    </submittedName>
</protein>
<dbReference type="AlphaFoldDB" id="A0A7J0DIV0"/>
<dbReference type="Proteomes" id="UP000585474">
    <property type="component" value="Unassembled WGS sequence"/>
</dbReference>
<reference evidence="2" key="1">
    <citation type="submission" date="2019-07" db="EMBL/GenBank/DDBJ databases">
        <title>De Novo Assembly of kiwifruit Actinidia rufa.</title>
        <authorList>
            <person name="Sugita-Konishi S."/>
            <person name="Sato K."/>
            <person name="Mori E."/>
            <person name="Abe Y."/>
            <person name="Kisaki G."/>
            <person name="Hamano K."/>
            <person name="Suezawa K."/>
            <person name="Otani M."/>
            <person name="Fukuda T."/>
            <person name="Manabe T."/>
            <person name="Gomi K."/>
            <person name="Tabuchi M."/>
            <person name="Akimitsu K."/>
            <person name="Kataoka I."/>
        </authorList>
    </citation>
    <scope>NUCLEOTIDE SEQUENCE [LARGE SCALE GENOMIC DNA]</scope>
    <source>
        <strain evidence="2">cv. Fuchu</strain>
    </source>
</reference>
<proteinExistence type="predicted"/>
<name>A0A7J0DIV0_9ERIC</name>
<gene>
    <name evidence="1" type="ORF">Acr_00g0044210</name>
</gene>
<comment type="caution">
    <text evidence="1">The sequence shown here is derived from an EMBL/GenBank/DDBJ whole genome shotgun (WGS) entry which is preliminary data.</text>
</comment>
<organism evidence="1 2">
    <name type="scientific">Actinidia rufa</name>
    <dbReference type="NCBI Taxonomy" id="165716"/>
    <lineage>
        <taxon>Eukaryota</taxon>
        <taxon>Viridiplantae</taxon>
        <taxon>Streptophyta</taxon>
        <taxon>Embryophyta</taxon>
        <taxon>Tracheophyta</taxon>
        <taxon>Spermatophyta</taxon>
        <taxon>Magnoliopsida</taxon>
        <taxon>eudicotyledons</taxon>
        <taxon>Gunneridae</taxon>
        <taxon>Pentapetalae</taxon>
        <taxon>asterids</taxon>
        <taxon>Ericales</taxon>
        <taxon>Actinidiaceae</taxon>
        <taxon>Actinidia</taxon>
    </lineage>
</organism>
<evidence type="ECO:0000313" key="1">
    <source>
        <dbReference type="EMBL" id="GFS36122.1"/>
    </source>
</evidence>
<sequence length="138" mass="14686">MCSYTATTVSVSRRPTQLCSWGVTGSLSLNFQRLHLGVEAVRRNFVVQVNFLGLPSAVTPCPSSIAVTLPSLLNGDNSEATMVVARAGFAFGGVCTEVGHGGTPKLLHSDNSAEISAPIKPYFVFIYFAVYISLLTQS</sequence>
<dbReference type="EMBL" id="BJWL01000241">
    <property type="protein sequence ID" value="GFS36122.1"/>
    <property type="molecule type" value="Genomic_DNA"/>
</dbReference>